<protein>
    <submittedName>
        <fullName evidence="1">Uncharacterized protein</fullName>
    </submittedName>
</protein>
<sequence>MPSHHRPTYYLLTHLCIREICGFLPLPPAAEYILIIADFLTDAGSATWLVEVKENTQ</sequence>
<gene>
    <name evidence="1" type="ORF">CFX0092_B0840</name>
</gene>
<name>A0A160T8A0_9CHLR</name>
<dbReference type="AlphaFoldDB" id="A0A160T8A0"/>
<dbReference type="EMBL" id="LN890656">
    <property type="protein sequence ID" value="CUS06374.1"/>
    <property type="molecule type" value="Genomic_DNA"/>
</dbReference>
<dbReference type="KEGG" id="pbf:CFX0092_B0840"/>
<organism evidence="1 2">
    <name type="scientific">Candidatus Promineifilum breve</name>
    <dbReference type="NCBI Taxonomy" id="1806508"/>
    <lineage>
        <taxon>Bacteria</taxon>
        <taxon>Bacillati</taxon>
        <taxon>Chloroflexota</taxon>
        <taxon>Ardenticatenia</taxon>
        <taxon>Candidatus Promineifilales</taxon>
        <taxon>Candidatus Promineifilaceae</taxon>
        <taxon>Candidatus Promineifilum</taxon>
    </lineage>
</organism>
<accession>A0A160T8A0</accession>
<dbReference type="Proteomes" id="UP000215027">
    <property type="component" value="Chromosome II"/>
</dbReference>
<reference evidence="1" key="1">
    <citation type="submission" date="2016-01" db="EMBL/GenBank/DDBJ databases">
        <authorList>
            <person name="Mcilroy J.S."/>
            <person name="Karst M S."/>
            <person name="Albertsen M."/>
        </authorList>
    </citation>
    <scope>NUCLEOTIDE SEQUENCE</scope>
    <source>
        <strain evidence="1">Cfx-K</strain>
    </source>
</reference>
<keyword evidence="2" id="KW-1185">Reference proteome</keyword>
<evidence type="ECO:0000313" key="1">
    <source>
        <dbReference type="EMBL" id="CUS06374.1"/>
    </source>
</evidence>
<proteinExistence type="predicted"/>
<evidence type="ECO:0000313" key="2">
    <source>
        <dbReference type="Proteomes" id="UP000215027"/>
    </source>
</evidence>